<name>Q3ASR4_CHLCH</name>
<dbReference type="HOGENOM" id="CLU_034836_0_0_10"/>
<protein>
    <recommendedName>
        <fullName evidence="2">Chemotaxis protein</fullName>
    </recommendedName>
</protein>
<dbReference type="KEGG" id="cch:Cag_0690"/>
<dbReference type="EMBL" id="CP000108">
    <property type="protein sequence ID" value="ABB27961.1"/>
    <property type="molecule type" value="Genomic_DNA"/>
</dbReference>
<evidence type="ECO:0000313" key="1">
    <source>
        <dbReference type="EMBL" id="ABB27961.1"/>
    </source>
</evidence>
<dbReference type="OrthoDB" id="5540856at2"/>
<reference evidence="1" key="1">
    <citation type="submission" date="2005-08" db="EMBL/GenBank/DDBJ databases">
        <title>Complete sequence of Chlorobium chlorochromatii CaD3.</title>
        <authorList>
            <person name="Copeland A."/>
            <person name="Lucas S."/>
            <person name="Lapidus A."/>
            <person name="Barry K."/>
            <person name="Detter J.C."/>
            <person name="Glavina T."/>
            <person name="Hammon N."/>
            <person name="Israni S."/>
            <person name="Pitluck S."/>
            <person name="Bryant D."/>
            <person name="Schmutz J."/>
            <person name="Larimer F."/>
            <person name="Land M."/>
            <person name="Kyrpides N."/>
            <person name="Ivanova N."/>
            <person name="Richardson P."/>
        </authorList>
    </citation>
    <scope>NUCLEOTIDE SEQUENCE [LARGE SCALE GENOMIC DNA]</scope>
    <source>
        <strain evidence="1">CaD3</strain>
    </source>
</reference>
<proteinExistence type="predicted"/>
<evidence type="ECO:0008006" key="2">
    <source>
        <dbReference type="Google" id="ProtNLM"/>
    </source>
</evidence>
<accession>Q3ASR4</accession>
<dbReference type="AlphaFoldDB" id="Q3ASR4"/>
<organism evidence="1">
    <name type="scientific">Chlorobium chlorochromatii (strain CaD3)</name>
    <dbReference type="NCBI Taxonomy" id="340177"/>
    <lineage>
        <taxon>Bacteria</taxon>
        <taxon>Pseudomonadati</taxon>
        <taxon>Chlorobiota</taxon>
        <taxon>Chlorobiia</taxon>
        <taxon>Chlorobiales</taxon>
        <taxon>Chlorobiaceae</taxon>
        <taxon>Chlorobium/Pelodictyon group</taxon>
        <taxon>Chlorobium</taxon>
    </lineage>
</organism>
<dbReference type="STRING" id="340177.Cag_0690"/>
<dbReference type="eggNOG" id="ENOG502Z9HF">
    <property type="taxonomic scope" value="Bacteria"/>
</dbReference>
<sequence>MKLILKEYLSSLRERGELDAIFPDLLSQLGLNVYSRPGRGTRQDGVDVGAVGRIDGGLEKVYLFSIKPGDLTRKDWDGDSVQSLRPSLNEILDAYIPNRLPAEHRGKDIVICIGIGGDVQEQVRPQLTGFITKNTTTKITFEEWNGDKIASFIQSCFLREDLLPKGARSCLRKSLALLDESESSYRYFAELISSLSAGADELKNSERITAIRQMGICLWILFAWSREAENMESAYLSSELTLLHGWDIIKRYAEKTGKTAQAVETAFFSIFSAYQQISSEFLLKNVLPHVGKLHGLSSAVHSSCAFDINLKLFDLLGRLATHGIWAYWITSRFSDEQAEVKKKSLEETLKLMKSIKELISNNPVLLLPAKDDQAIDIFIATSLLAFNKENYNYINEWFAEILGRASFAYQTHGNYPCILNSYTELLSHPKSGDDEYRKTVTSGSVLYPVIALWTALLGNEEMYNNVAQFKQAHLSHCNFQFWYPDEYSEAHFWKNSDSHGAVLSHVPVDRPKEEFLGQVFGECDQSPHYKDLSAIKFGWWPLVIVACRHYRLPLPLQLLEGLWKT</sequence>
<gene>
    <name evidence="1" type="ordered locus">Cag_0690</name>
</gene>